<comment type="caution">
    <text evidence="1">The sequence shown here is derived from an EMBL/GenBank/DDBJ whole genome shotgun (WGS) entry which is preliminary data.</text>
</comment>
<keyword evidence="2" id="KW-1185">Reference proteome</keyword>
<evidence type="ECO:0000313" key="2">
    <source>
        <dbReference type="Proteomes" id="UP001219934"/>
    </source>
</evidence>
<accession>A0AAD6ANU7</accession>
<name>A0AAD6ANU7_9TELE</name>
<feature type="non-terminal residue" evidence="1">
    <location>
        <position position="1"/>
    </location>
</feature>
<dbReference type="AlphaFoldDB" id="A0AAD6ANU7"/>
<evidence type="ECO:0000313" key="1">
    <source>
        <dbReference type="EMBL" id="KAJ4928261.1"/>
    </source>
</evidence>
<sequence length="88" mass="9621">ERSVPSVGGGSVKRSRSPAPTVIHQRLIASNSQIGYAHMDARAHIFNAHAPTSQMKQSQLCSHFTGGRTDHTITIIDYIKQRRQGGLV</sequence>
<organism evidence="1 2">
    <name type="scientific">Pogonophryne albipinna</name>
    <dbReference type="NCBI Taxonomy" id="1090488"/>
    <lineage>
        <taxon>Eukaryota</taxon>
        <taxon>Metazoa</taxon>
        <taxon>Chordata</taxon>
        <taxon>Craniata</taxon>
        <taxon>Vertebrata</taxon>
        <taxon>Euteleostomi</taxon>
        <taxon>Actinopterygii</taxon>
        <taxon>Neopterygii</taxon>
        <taxon>Teleostei</taxon>
        <taxon>Neoteleostei</taxon>
        <taxon>Acanthomorphata</taxon>
        <taxon>Eupercaria</taxon>
        <taxon>Perciformes</taxon>
        <taxon>Notothenioidei</taxon>
        <taxon>Pogonophryne</taxon>
    </lineage>
</organism>
<feature type="non-terminal residue" evidence="1">
    <location>
        <position position="88"/>
    </location>
</feature>
<proteinExistence type="predicted"/>
<protein>
    <submittedName>
        <fullName evidence="1">Uncharacterized protein</fullName>
    </submittedName>
</protein>
<dbReference type="EMBL" id="JAPTMU010000018">
    <property type="protein sequence ID" value="KAJ4928261.1"/>
    <property type="molecule type" value="Genomic_DNA"/>
</dbReference>
<reference evidence="1" key="1">
    <citation type="submission" date="2022-11" db="EMBL/GenBank/DDBJ databases">
        <title>Chromosome-level genome of Pogonophryne albipinna.</title>
        <authorList>
            <person name="Jo E."/>
        </authorList>
    </citation>
    <scope>NUCLEOTIDE SEQUENCE</scope>
    <source>
        <strain evidence="1">SGF0006</strain>
        <tissue evidence="1">Muscle</tissue>
    </source>
</reference>
<dbReference type="Proteomes" id="UP001219934">
    <property type="component" value="Unassembled WGS sequence"/>
</dbReference>
<gene>
    <name evidence="1" type="ORF">JOQ06_016053</name>
</gene>